<feature type="domain" description="CzcB-like alpha-helical hairpin" evidence="3">
    <location>
        <begin position="130"/>
        <end position="181"/>
    </location>
</feature>
<dbReference type="Proteomes" id="UP000005631">
    <property type="component" value="Chromosome"/>
</dbReference>
<dbReference type="AlphaFoldDB" id="G8R4Q1"/>
<dbReference type="GO" id="GO:1990281">
    <property type="term" value="C:efflux pump complex"/>
    <property type="evidence" value="ECO:0007669"/>
    <property type="project" value="TreeGrafter"/>
</dbReference>
<dbReference type="Pfam" id="PF25893">
    <property type="entry name" value="HH_CzcB"/>
    <property type="match status" value="1"/>
</dbReference>
<sequence length="375" mass="41149">MKRFLIIAISVLAVSCSTQEASSLEEKRVLLGEKESEVAALQAEIETLKEEISEMDTTSNEVSTSIKVAELKKQKFSHHVQLTGTVTSKENIMISAEAGGRIVSVPAEEGQKVSKGQILVRIENEAVGNQLAEAKTAFELAETTYKKRKNLWDQNIGSEIEYLQAKSNFESTRSRYAQIQTQYNNTMIKAPINGSVDVIQVNEGEFVSVGTPIVRVVDLAKVEIEAELSEQYMTNVHKGDSVKVKIPALGVELTAPVTFVSQVINPDNRSFKVKVNLDNKDGRIKPNVLANLMINDYTNDTAIVVPSKVITKDLKGDFVYVASNEGGELKAIKKYIKKGRSSGPETEILSGLKEGDKIITDGYNQVNNGETVSVH</sequence>
<evidence type="ECO:0000313" key="7">
    <source>
        <dbReference type="EMBL" id="AEV33175.1"/>
    </source>
</evidence>
<dbReference type="HOGENOM" id="CLU_018816_1_2_10"/>
<dbReference type="PATRIC" id="fig|926562.3.peg.2219"/>
<organism evidence="7 8">
    <name type="scientific">Owenweeksia hongkongensis (strain DSM 17368 / CIP 108786 / JCM 12287 / NRRL B-23963 / UST20020801)</name>
    <dbReference type="NCBI Taxonomy" id="926562"/>
    <lineage>
        <taxon>Bacteria</taxon>
        <taxon>Pseudomonadati</taxon>
        <taxon>Bacteroidota</taxon>
        <taxon>Flavobacteriia</taxon>
        <taxon>Flavobacteriales</taxon>
        <taxon>Owenweeksiaceae</taxon>
        <taxon>Owenweeksia</taxon>
    </lineage>
</organism>
<gene>
    <name evidence="7" type="ordered locus">Oweho_2201</name>
</gene>
<keyword evidence="2" id="KW-0175">Coiled coil</keyword>
<evidence type="ECO:0000259" key="4">
    <source>
        <dbReference type="Pfam" id="PF25954"/>
    </source>
</evidence>
<dbReference type="EMBL" id="CP003156">
    <property type="protein sequence ID" value="AEV33175.1"/>
    <property type="molecule type" value="Genomic_DNA"/>
</dbReference>
<dbReference type="Pfam" id="PF25989">
    <property type="entry name" value="YknX_C"/>
    <property type="match status" value="1"/>
</dbReference>
<dbReference type="Gene3D" id="2.40.50.100">
    <property type="match status" value="2"/>
</dbReference>
<evidence type="ECO:0000256" key="2">
    <source>
        <dbReference type="SAM" id="Coils"/>
    </source>
</evidence>
<evidence type="ECO:0000259" key="5">
    <source>
        <dbReference type="Pfam" id="PF25973"/>
    </source>
</evidence>
<feature type="domain" description="YknX-like C-terminal permuted SH3-like" evidence="6">
    <location>
        <begin position="302"/>
        <end position="374"/>
    </location>
</feature>
<accession>G8R4Q1</accession>
<dbReference type="KEGG" id="oho:Oweho_2201"/>
<proteinExistence type="inferred from homology"/>
<evidence type="ECO:0000313" key="8">
    <source>
        <dbReference type="Proteomes" id="UP000005631"/>
    </source>
</evidence>
<dbReference type="InterPro" id="IPR058792">
    <property type="entry name" value="Beta-barrel_RND_2"/>
</dbReference>
<dbReference type="eggNOG" id="COG0845">
    <property type="taxonomic scope" value="Bacteria"/>
</dbReference>
<dbReference type="Pfam" id="PF25954">
    <property type="entry name" value="Beta-barrel_RND_2"/>
    <property type="match status" value="1"/>
</dbReference>
<dbReference type="RefSeq" id="WP_014202524.1">
    <property type="nucleotide sequence ID" value="NC_016599.1"/>
</dbReference>
<dbReference type="InterPro" id="IPR058637">
    <property type="entry name" value="YknX-like_C"/>
</dbReference>
<evidence type="ECO:0000259" key="6">
    <source>
        <dbReference type="Pfam" id="PF25989"/>
    </source>
</evidence>
<dbReference type="InterPro" id="IPR058648">
    <property type="entry name" value="HH_CzcB-like"/>
</dbReference>
<dbReference type="InterPro" id="IPR058647">
    <property type="entry name" value="BSH_CzcB-like"/>
</dbReference>
<dbReference type="PANTHER" id="PTHR30469:SF15">
    <property type="entry name" value="HLYD FAMILY OF SECRETION PROTEINS"/>
    <property type="match status" value="1"/>
</dbReference>
<reference evidence="7 8" key="1">
    <citation type="journal article" date="2012" name="Stand. Genomic Sci.">
        <title>Genome sequence of the orange-pigmented seawater bacterium Owenweeksia hongkongensis type strain (UST20020801(T)).</title>
        <authorList>
            <person name="Riedel T."/>
            <person name="Held B."/>
            <person name="Nolan M."/>
            <person name="Lucas S."/>
            <person name="Lapidus A."/>
            <person name="Tice H."/>
            <person name="Del Rio T.G."/>
            <person name="Cheng J.F."/>
            <person name="Han C."/>
            <person name="Tapia R."/>
            <person name="Goodwin L.A."/>
            <person name="Pitluck S."/>
            <person name="Liolios K."/>
            <person name="Mavromatis K."/>
            <person name="Pagani I."/>
            <person name="Ivanova N."/>
            <person name="Mikhailova N."/>
            <person name="Pati A."/>
            <person name="Chen A."/>
            <person name="Palaniappan K."/>
            <person name="Rohde M."/>
            <person name="Tindall B.J."/>
            <person name="Detter J.C."/>
            <person name="Goker M."/>
            <person name="Woyke T."/>
            <person name="Bristow J."/>
            <person name="Eisen J.A."/>
            <person name="Markowitz V."/>
            <person name="Hugenholtz P."/>
            <person name="Klenk H.P."/>
            <person name="Kyrpides N.C."/>
        </authorList>
    </citation>
    <scope>NUCLEOTIDE SEQUENCE</scope>
    <source>
        <strain evidence="8">DSM 17368 / JCM 12287 / NRRL B-23963</strain>
    </source>
</reference>
<evidence type="ECO:0000259" key="3">
    <source>
        <dbReference type="Pfam" id="PF25893"/>
    </source>
</evidence>
<dbReference type="Gene3D" id="2.40.30.170">
    <property type="match status" value="1"/>
</dbReference>
<dbReference type="SUPFAM" id="SSF111369">
    <property type="entry name" value="HlyD-like secretion proteins"/>
    <property type="match status" value="1"/>
</dbReference>
<feature type="domain" description="CzcB-like barrel-sandwich hybrid" evidence="5">
    <location>
        <begin position="93"/>
        <end position="218"/>
    </location>
</feature>
<dbReference type="PROSITE" id="PS51257">
    <property type="entry name" value="PROKAR_LIPOPROTEIN"/>
    <property type="match status" value="1"/>
</dbReference>
<dbReference type="Gene3D" id="2.40.420.20">
    <property type="match status" value="1"/>
</dbReference>
<comment type="similarity">
    <text evidence="1">Belongs to the membrane fusion protein (MFP) (TC 8.A.1) family.</text>
</comment>
<feature type="coiled-coil region" evidence="2">
    <location>
        <begin position="24"/>
        <end position="58"/>
    </location>
</feature>
<protein>
    <submittedName>
        <fullName evidence="7">RND family efflux transporter, MFP subunit</fullName>
    </submittedName>
</protein>
<dbReference type="Pfam" id="PF25973">
    <property type="entry name" value="BSH_CzcB"/>
    <property type="match status" value="1"/>
</dbReference>
<dbReference type="PANTHER" id="PTHR30469">
    <property type="entry name" value="MULTIDRUG RESISTANCE PROTEIN MDTA"/>
    <property type="match status" value="1"/>
</dbReference>
<name>G8R4Q1_OWEHD</name>
<dbReference type="NCBIfam" id="TIGR01730">
    <property type="entry name" value="RND_mfp"/>
    <property type="match status" value="1"/>
</dbReference>
<evidence type="ECO:0000256" key="1">
    <source>
        <dbReference type="ARBA" id="ARBA00009477"/>
    </source>
</evidence>
<keyword evidence="8" id="KW-1185">Reference proteome</keyword>
<feature type="domain" description="CusB-like beta-barrel" evidence="4">
    <location>
        <begin position="224"/>
        <end position="295"/>
    </location>
</feature>
<dbReference type="GO" id="GO:0015562">
    <property type="term" value="F:efflux transmembrane transporter activity"/>
    <property type="evidence" value="ECO:0007669"/>
    <property type="project" value="InterPro"/>
</dbReference>
<dbReference type="STRING" id="926562.Oweho_2201"/>
<dbReference type="InterPro" id="IPR006143">
    <property type="entry name" value="RND_pump_MFP"/>
</dbReference>